<proteinExistence type="predicted"/>
<accession>A0A2N3KXU8</accession>
<gene>
    <name evidence="1" type="ORF">COO20_04310</name>
</gene>
<name>A0A2N3KXU8_9PROT</name>
<protein>
    <submittedName>
        <fullName evidence="1">Uncharacterized protein</fullName>
    </submittedName>
</protein>
<organism evidence="1 2">
    <name type="scientific">Thalassospira marina</name>
    <dbReference type="NCBI Taxonomy" id="2048283"/>
    <lineage>
        <taxon>Bacteria</taxon>
        <taxon>Pseudomonadati</taxon>
        <taxon>Pseudomonadota</taxon>
        <taxon>Alphaproteobacteria</taxon>
        <taxon>Rhodospirillales</taxon>
        <taxon>Thalassospiraceae</taxon>
        <taxon>Thalassospira</taxon>
    </lineage>
</organism>
<dbReference type="AlphaFoldDB" id="A0A2N3KXU8"/>
<dbReference type="Proteomes" id="UP000233597">
    <property type="component" value="Unassembled WGS sequence"/>
</dbReference>
<comment type="caution">
    <text evidence="1">The sequence shown here is derived from an EMBL/GenBank/DDBJ whole genome shotgun (WGS) entry which is preliminary data.</text>
</comment>
<dbReference type="RefSeq" id="WP_101264448.1">
    <property type="nucleotide sequence ID" value="NZ_NWTK01000002.1"/>
</dbReference>
<evidence type="ECO:0000313" key="2">
    <source>
        <dbReference type="Proteomes" id="UP000233597"/>
    </source>
</evidence>
<evidence type="ECO:0000313" key="1">
    <source>
        <dbReference type="EMBL" id="PKR55399.1"/>
    </source>
</evidence>
<reference evidence="1 2" key="1">
    <citation type="submission" date="2017-09" db="EMBL/GenBank/DDBJ databases">
        <title>Biodiversity and function of Thalassospira species in the particle-attached aromatic-hydrocarbon-degrading consortia from the surface seawater of the South China Sea.</title>
        <authorList>
            <person name="Dong C."/>
            <person name="Liu R."/>
            <person name="Shao Z."/>
        </authorList>
    </citation>
    <scope>NUCLEOTIDE SEQUENCE [LARGE SCALE GENOMIC DNA]</scope>
    <source>
        <strain evidence="1 2">CSC1P2</strain>
    </source>
</reference>
<sequence length="525" mass="54446">MAELTLDQKKALAMARARLTVAKQKQAGAAGTEDMSALKQGLRGAEMASRGFADSALESVAAIPELVSYGMREAGLPAPEQGFYPDKLKQGWQKAGEFISSPVNEAIGGIGPKEMSTTDRALYGGGRGVADAASVFVPAAGVAKAAKAGSMTQGVARALAAQQGAQMVAGGTGGAVGEATNSPLLGLAAALGTAAAGGVGSAARAGLKNRSAVKQFLKDAPEEVELEDAANVLYDRAKSVPGNVKADSLANFLARAETRLADEGADPDVHSGLANIMNALRRRIGKEPDMKDLQNIRRIAANALDSTSNDERRLGHILVGEIDNFMANLKADDMVSGSFKDAVGDMKDANAIWARLKKTQTIQEAINSASIAGSGFENGLRAQLRSIVNNASKRRQFSENELDMMRRVIQGTPASNTLKKVSKMGFGTGQQSNWLGGILSMGGGYGLGGPTGSLLAPMVGNMAGKQSVALAEKYADLIKAMVASGKPLPEATMSLTPDQIRQQMAAILAGWGKDQALSPAPVPRK</sequence>
<dbReference type="OrthoDB" id="8068993at2"/>
<dbReference type="EMBL" id="NWTK01000002">
    <property type="protein sequence ID" value="PKR55399.1"/>
    <property type="molecule type" value="Genomic_DNA"/>
</dbReference>